<feature type="compositionally biased region" description="Polar residues" evidence="2">
    <location>
        <begin position="59"/>
        <end position="75"/>
    </location>
</feature>
<reference evidence="4" key="2">
    <citation type="submission" date="2015-01" db="EMBL/GenBank/DDBJ databases">
        <title>Evolutionary Origins and Diversification of the Mycorrhizal Mutualists.</title>
        <authorList>
            <consortium name="DOE Joint Genome Institute"/>
            <consortium name="Mycorrhizal Genomics Consortium"/>
            <person name="Kohler A."/>
            <person name="Kuo A."/>
            <person name="Nagy L.G."/>
            <person name="Floudas D."/>
            <person name="Copeland A."/>
            <person name="Barry K.W."/>
            <person name="Cichocki N."/>
            <person name="Veneault-Fourrey C."/>
            <person name="LaButti K."/>
            <person name="Lindquist E.A."/>
            <person name="Lipzen A."/>
            <person name="Lundell T."/>
            <person name="Morin E."/>
            <person name="Murat C."/>
            <person name="Riley R."/>
            <person name="Ohm R."/>
            <person name="Sun H."/>
            <person name="Tunlid A."/>
            <person name="Henrissat B."/>
            <person name="Grigoriev I.V."/>
            <person name="Hibbett D.S."/>
            <person name="Martin F."/>
        </authorList>
    </citation>
    <scope>NUCLEOTIDE SEQUENCE [LARGE SCALE GENOMIC DNA]</scope>
    <source>
        <strain evidence="4">MAFF 305830</strain>
    </source>
</reference>
<organism evidence="3 4">
    <name type="scientific">Serendipita vermifera MAFF 305830</name>
    <dbReference type="NCBI Taxonomy" id="933852"/>
    <lineage>
        <taxon>Eukaryota</taxon>
        <taxon>Fungi</taxon>
        <taxon>Dikarya</taxon>
        <taxon>Basidiomycota</taxon>
        <taxon>Agaricomycotina</taxon>
        <taxon>Agaricomycetes</taxon>
        <taxon>Sebacinales</taxon>
        <taxon>Serendipitaceae</taxon>
        <taxon>Serendipita</taxon>
    </lineage>
</organism>
<keyword evidence="4" id="KW-1185">Reference proteome</keyword>
<evidence type="ECO:0000256" key="1">
    <source>
        <dbReference type="SAM" id="Coils"/>
    </source>
</evidence>
<dbReference type="OrthoDB" id="3267800at2759"/>
<feature type="region of interest" description="Disordered" evidence="2">
    <location>
        <begin position="240"/>
        <end position="266"/>
    </location>
</feature>
<feature type="compositionally biased region" description="Basic and acidic residues" evidence="2">
    <location>
        <begin position="247"/>
        <end position="266"/>
    </location>
</feature>
<dbReference type="EMBL" id="KN824298">
    <property type="protein sequence ID" value="KIM27527.1"/>
    <property type="molecule type" value="Genomic_DNA"/>
</dbReference>
<evidence type="ECO:0000256" key="2">
    <source>
        <dbReference type="SAM" id="MobiDB-lite"/>
    </source>
</evidence>
<evidence type="ECO:0000313" key="4">
    <source>
        <dbReference type="Proteomes" id="UP000054097"/>
    </source>
</evidence>
<accession>A0A0C2XEI2</accession>
<reference evidence="3 4" key="1">
    <citation type="submission" date="2014-04" db="EMBL/GenBank/DDBJ databases">
        <authorList>
            <consortium name="DOE Joint Genome Institute"/>
            <person name="Kuo A."/>
            <person name="Zuccaro A."/>
            <person name="Kohler A."/>
            <person name="Nagy L.G."/>
            <person name="Floudas D."/>
            <person name="Copeland A."/>
            <person name="Barry K.W."/>
            <person name="Cichocki N."/>
            <person name="Veneault-Fourrey C."/>
            <person name="LaButti K."/>
            <person name="Lindquist E.A."/>
            <person name="Lipzen A."/>
            <person name="Lundell T."/>
            <person name="Morin E."/>
            <person name="Murat C."/>
            <person name="Sun H."/>
            <person name="Tunlid A."/>
            <person name="Henrissat B."/>
            <person name="Grigoriev I.V."/>
            <person name="Hibbett D.S."/>
            <person name="Martin F."/>
            <person name="Nordberg H.P."/>
            <person name="Cantor M.N."/>
            <person name="Hua S.X."/>
        </authorList>
    </citation>
    <scope>NUCLEOTIDE SEQUENCE [LARGE SCALE GENOMIC DNA]</scope>
    <source>
        <strain evidence="3 4">MAFF 305830</strain>
    </source>
</reference>
<feature type="region of interest" description="Disordered" evidence="2">
    <location>
        <begin position="95"/>
        <end position="121"/>
    </location>
</feature>
<evidence type="ECO:0008006" key="5">
    <source>
        <dbReference type="Google" id="ProtNLM"/>
    </source>
</evidence>
<feature type="coiled-coil region" evidence="1">
    <location>
        <begin position="168"/>
        <end position="198"/>
    </location>
</feature>
<proteinExistence type="predicted"/>
<keyword evidence="1" id="KW-0175">Coiled coil</keyword>
<name>A0A0C2XEI2_SERVB</name>
<dbReference type="Proteomes" id="UP000054097">
    <property type="component" value="Unassembled WGS sequence"/>
</dbReference>
<dbReference type="AlphaFoldDB" id="A0A0C2XEI2"/>
<feature type="region of interest" description="Disordered" evidence="2">
    <location>
        <begin position="1"/>
        <end position="81"/>
    </location>
</feature>
<protein>
    <recommendedName>
        <fullName evidence="5">DNA binding protein Ncp1</fullName>
    </recommendedName>
</protein>
<evidence type="ECO:0000313" key="3">
    <source>
        <dbReference type="EMBL" id="KIM27527.1"/>
    </source>
</evidence>
<dbReference type="HOGENOM" id="CLU_950340_0_0_1"/>
<sequence length="280" mass="30446">MSTTLQYVNGAPLSPAATEYHDPLNANEDQPQVTVHEPTPVYEKNPAFPNPQPYRQPVDRSQATSPAPGSTNSKRVSIVDENVVLGQGERVGVNRSGTWARGAGTSGINEDGYTGNHSRKPSLADRARDATQHISVERQATLSKAEKKDAKRLSKIIMSEGKAEDKALKAALKELASLQAAQKKASAAETAATHAQSKAAREQQRATAAYLEAKTRHERAVSNLAVCQERLTLTKEHAQKTTAMVRHQAEEVDAMRERKATDDREREVKLANLKAGLLSP</sequence>
<gene>
    <name evidence="3" type="ORF">M408DRAFT_24459</name>
</gene>